<comment type="caution">
    <text evidence="1">The sequence shown here is derived from an EMBL/GenBank/DDBJ whole genome shotgun (WGS) entry which is preliminary data.</text>
</comment>
<protein>
    <submittedName>
        <fullName evidence="1">Uncharacterized protein</fullName>
    </submittedName>
</protein>
<gene>
    <name evidence="1" type="ORF">MONAX_5E008882</name>
</gene>
<accession>A0A5E4CUH6</accession>
<dbReference type="EMBL" id="CABDUW010001912">
    <property type="protein sequence ID" value="VTJ84592.1"/>
    <property type="molecule type" value="Genomic_DNA"/>
</dbReference>
<sequence>ALQLGAKVQTTEMVEGPGCTLNGEKIRARVLPGQAVIDVRGSAVPNLESPALLQAASRVQISSQVSYSNY</sequence>
<reference evidence="1" key="1">
    <citation type="submission" date="2019-04" db="EMBL/GenBank/DDBJ databases">
        <authorList>
            <person name="Alioto T."/>
            <person name="Alioto T."/>
        </authorList>
    </citation>
    <scope>NUCLEOTIDE SEQUENCE [LARGE SCALE GENOMIC DNA]</scope>
</reference>
<organism evidence="1">
    <name type="scientific">Marmota monax</name>
    <name type="common">Woodchuck</name>
    <dbReference type="NCBI Taxonomy" id="9995"/>
    <lineage>
        <taxon>Eukaryota</taxon>
        <taxon>Metazoa</taxon>
        <taxon>Chordata</taxon>
        <taxon>Craniata</taxon>
        <taxon>Vertebrata</taxon>
        <taxon>Euteleostomi</taxon>
        <taxon>Mammalia</taxon>
        <taxon>Eutheria</taxon>
        <taxon>Euarchontoglires</taxon>
        <taxon>Glires</taxon>
        <taxon>Rodentia</taxon>
        <taxon>Sciuromorpha</taxon>
        <taxon>Sciuridae</taxon>
        <taxon>Xerinae</taxon>
        <taxon>Marmotini</taxon>
        <taxon>Marmota</taxon>
    </lineage>
</organism>
<name>A0A5E4CUH6_MARMO</name>
<evidence type="ECO:0000313" key="1">
    <source>
        <dbReference type="EMBL" id="VTJ84592.1"/>
    </source>
</evidence>
<proteinExistence type="predicted"/>
<dbReference type="AlphaFoldDB" id="A0A5E4CUH6"/>
<dbReference type="Gene3D" id="3.20.190.10">
    <property type="entry name" value="MutM-like, N-terminal"/>
    <property type="match status" value="1"/>
</dbReference>
<feature type="non-terminal residue" evidence="1">
    <location>
        <position position="1"/>
    </location>
</feature>
<dbReference type="InterPro" id="IPR035937">
    <property type="entry name" value="FPG_N"/>
</dbReference>